<dbReference type="Proteomes" id="UP000615446">
    <property type="component" value="Unassembled WGS sequence"/>
</dbReference>
<accession>A0A2Z6QDJ0</accession>
<dbReference type="AlphaFoldDB" id="A0A2Z6QDJ0"/>
<organism evidence="2 4">
    <name type="scientific">Rhizophagus clarus</name>
    <dbReference type="NCBI Taxonomy" id="94130"/>
    <lineage>
        <taxon>Eukaryota</taxon>
        <taxon>Fungi</taxon>
        <taxon>Fungi incertae sedis</taxon>
        <taxon>Mucoromycota</taxon>
        <taxon>Glomeromycotina</taxon>
        <taxon>Glomeromycetes</taxon>
        <taxon>Glomerales</taxon>
        <taxon>Glomeraceae</taxon>
        <taxon>Rhizophagus</taxon>
    </lineage>
</organism>
<keyword evidence="4" id="KW-1185">Reference proteome</keyword>
<reference evidence="2 4" key="1">
    <citation type="submission" date="2017-11" db="EMBL/GenBank/DDBJ databases">
        <title>The genome of Rhizophagus clarus HR1 reveals common genetic basis of auxotrophy among arbuscular mycorrhizal fungi.</title>
        <authorList>
            <person name="Kobayashi Y."/>
        </authorList>
    </citation>
    <scope>NUCLEOTIDE SEQUENCE [LARGE SCALE GENOMIC DNA]</scope>
    <source>
        <strain evidence="2 4">HR1</strain>
    </source>
</reference>
<dbReference type="OrthoDB" id="2325175at2759"/>
<comment type="caution">
    <text evidence="2">The sequence shown here is derived from an EMBL/GenBank/DDBJ whole genome shotgun (WGS) entry which is preliminary data.</text>
</comment>
<gene>
    <name evidence="3" type="ORF">RCL2_002733400</name>
    <name evidence="2" type="ORF">RclHR1_01480002</name>
</gene>
<dbReference type="EMBL" id="BLAL01000295">
    <property type="protein sequence ID" value="GET00893.1"/>
    <property type="molecule type" value="Genomic_DNA"/>
</dbReference>
<keyword evidence="1" id="KW-0732">Signal</keyword>
<evidence type="ECO:0000313" key="3">
    <source>
        <dbReference type="EMBL" id="GET00893.1"/>
    </source>
</evidence>
<protein>
    <submittedName>
        <fullName evidence="2">Uncharacterized protein</fullName>
    </submittedName>
</protein>
<evidence type="ECO:0000256" key="1">
    <source>
        <dbReference type="SAM" id="SignalP"/>
    </source>
</evidence>
<feature type="signal peptide" evidence="1">
    <location>
        <begin position="1"/>
        <end position="21"/>
    </location>
</feature>
<dbReference type="EMBL" id="BEXD01000535">
    <property type="protein sequence ID" value="GBB88237.1"/>
    <property type="molecule type" value="Genomic_DNA"/>
</dbReference>
<name>A0A2Z6QDJ0_9GLOM</name>
<dbReference type="Proteomes" id="UP000247702">
    <property type="component" value="Unassembled WGS sequence"/>
</dbReference>
<evidence type="ECO:0000313" key="2">
    <source>
        <dbReference type="EMBL" id="GBB88237.1"/>
    </source>
</evidence>
<sequence>MFARLCVYIFFLVAITTIAIGAPLEASSPKLITRRALLEKYGSPNRTQSRLEKYGHLSKRDYFAHCIEDDDVYVSSYCLAEHTFVINCAEPDGDAYYYTDGCEEDEYCVDYIDRFGLFHATCLNVPHYRTWTTSKNELACSLESPFDIKGNLTTGVTTYDDEGNTIDLHELQTFKSGQVVNSNFSKHNISTNFFNYNSEEIKFCFTSGFDYDLEVTAYAAGFDYDTVQGIEQGKYVPPVPVASLG</sequence>
<feature type="chain" id="PRO_5036060052" evidence="1">
    <location>
        <begin position="22"/>
        <end position="245"/>
    </location>
</feature>
<evidence type="ECO:0000313" key="4">
    <source>
        <dbReference type="Proteomes" id="UP000247702"/>
    </source>
</evidence>
<reference evidence="3" key="2">
    <citation type="submission" date="2019-10" db="EMBL/GenBank/DDBJ databases">
        <title>Conservation and host-specific expression of non-tandemly repeated heterogenous ribosome RNA gene in arbuscular mycorrhizal fungi.</title>
        <authorList>
            <person name="Maeda T."/>
            <person name="Kobayashi Y."/>
            <person name="Nakagawa T."/>
            <person name="Ezawa T."/>
            <person name="Yamaguchi K."/>
            <person name="Bino T."/>
            <person name="Nishimoto Y."/>
            <person name="Shigenobu S."/>
            <person name="Kawaguchi M."/>
        </authorList>
    </citation>
    <scope>NUCLEOTIDE SEQUENCE</scope>
    <source>
        <strain evidence="3">HR1</strain>
    </source>
</reference>
<proteinExistence type="predicted"/>